<feature type="compositionally biased region" description="Polar residues" evidence="1">
    <location>
        <begin position="48"/>
        <end position="61"/>
    </location>
</feature>
<keyword evidence="2" id="KW-0732">Signal</keyword>
<proteinExistence type="predicted"/>
<evidence type="ECO:0000256" key="1">
    <source>
        <dbReference type="SAM" id="MobiDB-lite"/>
    </source>
</evidence>
<feature type="compositionally biased region" description="Polar residues" evidence="1">
    <location>
        <begin position="215"/>
        <end position="232"/>
    </location>
</feature>
<accession>A0A8J2QNL0</accession>
<feature type="compositionally biased region" description="Polar residues" evidence="1">
    <location>
        <begin position="285"/>
        <end position="317"/>
    </location>
</feature>
<feature type="region of interest" description="Disordered" evidence="1">
    <location>
        <begin position="194"/>
        <end position="232"/>
    </location>
</feature>
<feature type="region of interest" description="Disordered" evidence="1">
    <location>
        <begin position="100"/>
        <end position="124"/>
    </location>
</feature>
<evidence type="ECO:0000313" key="4">
    <source>
        <dbReference type="Proteomes" id="UP000789524"/>
    </source>
</evidence>
<feature type="chain" id="PRO_5035289705" evidence="2">
    <location>
        <begin position="16"/>
        <end position="350"/>
    </location>
</feature>
<dbReference type="EMBL" id="CAKASE010000050">
    <property type="protein sequence ID" value="CAG9564257.1"/>
    <property type="molecule type" value="Genomic_DNA"/>
</dbReference>
<gene>
    <name evidence="3" type="ORF">DCHRY22_LOCUS5269</name>
</gene>
<dbReference type="OrthoDB" id="7489878at2759"/>
<name>A0A8J2QNL0_9NEOP</name>
<dbReference type="Proteomes" id="UP000789524">
    <property type="component" value="Unassembled WGS sequence"/>
</dbReference>
<organism evidence="3 4">
    <name type="scientific">Danaus chrysippus</name>
    <name type="common">African queen</name>
    <dbReference type="NCBI Taxonomy" id="151541"/>
    <lineage>
        <taxon>Eukaryota</taxon>
        <taxon>Metazoa</taxon>
        <taxon>Ecdysozoa</taxon>
        <taxon>Arthropoda</taxon>
        <taxon>Hexapoda</taxon>
        <taxon>Insecta</taxon>
        <taxon>Pterygota</taxon>
        <taxon>Neoptera</taxon>
        <taxon>Endopterygota</taxon>
        <taxon>Lepidoptera</taxon>
        <taxon>Glossata</taxon>
        <taxon>Ditrysia</taxon>
        <taxon>Papilionoidea</taxon>
        <taxon>Nymphalidae</taxon>
        <taxon>Danainae</taxon>
        <taxon>Danaini</taxon>
        <taxon>Danaina</taxon>
        <taxon>Danaus</taxon>
        <taxon>Anosia</taxon>
    </lineage>
</organism>
<feature type="compositionally biased region" description="Polar residues" evidence="1">
    <location>
        <begin position="100"/>
        <end position="116"/>
    </location>
</feature>
<feature type="compositionally biased region" description="Basic and acidic residues" evidence="1">
    <location>
        <begin position="341"/>
        <end position="350"/>
    </location>
</feature>
<sequence>MKLFVFAVLVAAASAGRLEHLERSYLPPDSHAHSRNGFDSGNGRFGVNGQSPNIFGSNGQDSVVIDSNDGASFRSNGFGANQGLGSNGLNRNVAFGGATSNQYLPPNHGPSASSNYGGHQFGSHGGSSLGSNGFGSLSSSRAFGSQPQFGAASRQYLAPKHSSSQQTQQQPFDFVFAALVVAASAGRLEHLERSYLPPDSNGHGENSFGPGNNRFAINNHSSNGLSRNSASNGFRSNGINSFDRSTSHASNRFGAAPVSGLNGMSRNAFESATFNQYLPPDHGPSHSSDNGISQFTSRSLPSLGSASFGSPSRSIPQPQFGAASRQYLAPKYTSQQNPQQRFDEKSGYIY</sequence>
<feature type="region of interest" description="Disordered" evidence="1">
    <location>
        <begin position="26"/>
        <end position="61"/>
    </location>
</feature>
<comment type="caution">
    <text evidence="3">The sequence shown here is derived from an EMBL/GenBank/DDBJ whole genome shotgun (WGS) entry which is preliminary data.</text>
</comment>
<dbReference type="AlphaFoldDB" id="A0A8J2QNL0"/>
<feature type="signal peptide" evidence="2">
    <location>
        <begin position="1"/>
        <end position="15"/>
    </location>
</feature>
<reference evidence="3" key="1">
    <citation type="submission" date="2021-09" db="EMBL/GenBank/DDBJ databases">
        <authorList>
            <person name="Martin H S."/>
        </authorList>
    </citation>
    <scope>NUCLEOTIDE SEQUENCE</scope>
</reference>
<protein>
    <submittedName>
        <fullName evidence="3">(African queen) hypothetical protein</fullName>
    </submittedName>
</protein>
<feature type="region of interest" description="Disordered" evidence="1">
    <location>
        <begin position="274"/>
        <end position="350"/>
    </location>
</feature>
<evidence type="ECO:0000313" key="3">
    <source>
        <dbReference type="EMBL" id="CAG9564257.1"/>
    </source>
</evidence>
<keyword evidence="4" id="KW-1185">Reference proteome</keyword>
<evidence type="ECO:0000256" key="2">
    <source>
        <dbReference type="SAM" id="SignalP"/>
    </source>
</evidence>